<comment type="caution">
    <text evidence="1">The sequence shown here is derived from an EMBL/GenBank/DDBJ whole genome shotgun (WGS) entry which is preliminary data.</text>
</comment>
<protein>
    <submittedName>
        <fullName evidence="1">36371_t:CDS:1</fullName>
    </submittedName>
</protein>
<dbReference type="Proteomes" id="UP000789901">
    <property type="component" value="Unassembled WGS sequence"/>
</dbReference>
<organism evidence="1 2">
    <name type="scientific">Gigaspora margarita</name>
    <dbReference type="NCBI Taxonomy" id="4874"/>
    <lineage>
        <taxon>Eukaryota</taxon>
        <taxon>Fungi</taxon>
        <taxon>Fungi incertae sedis</taxon>
        <taxon>Mucoromycota</taxon>
        <taxon>Glomeromycotina</taxon>
        <taxon>Glomeromycetes</taxon>
        <taxon>Diversisporales</taxon>
        <taxon>Gigasporaceae</taxon>
        <taxon>Gigaspora</taxon>
    </lineage>
</organism>
<sequence length="312" mass="36079">MPVISVRIKAENNVKVNWIGVPVPKGITVRQFYEDLIAGKIVPEVQLNDEDRLQPVKVEFSNNTTGPFNVVKKLKNRSCNIPVEMEQFIGHFDITRLKKKREQFDTTTLAYHSNILFKYTRSAWIRKSVFCWLINPLEKLATNLSRYQESLQKQLTVTTQNHLSFEPPNLTRQPHLINHYQILVEFFEQNNFWEPVNIVSFLPSEPMNNNFNITKLLILLIAKSLEKDIHIYPTQAMRKLCRSKCETLLGSVKPMALHLLYCDLTGNFAVAENQNKKKVDNIIKLALQLGDPKIITDLREHNSGAIACYEIF</sequence>
<evidence type="ECO:0000313" key="2">
    <source>
        <dbReference type="Proteomes" id="UP000789901"/>
    </source>
</evidence>
<gene>
    <name evidence="1" type="ORF">GMARGA_LOCUS31096</name>
</gene>
<evidence type="ECO:0000313" key="1">
    <source>
        <dbReference type="EMBL" id="CAG8832521.1"/>
    </source>
</evidence>
<keyword evidence="2" id="KW-1185">Reference proteome</keyword>
<proteinExistence type="predicted"/>
<accession>A0ABN7WI84</accession>
<reference evidence="1 2" key="1">
    <citation type="submission" date="2021-06" db="EMBL/GenBank/DDBJ databases">
        <authorList>
            <person name="Kallberg Y."/>
            <person name="Tangrot J."/>
            <person name="Rosling A."/>
        </authorList>
    </citation>
    <scope>NUCLEOTIDE SEQUENCE [LARGE SCALE GENOMIC DNA]</scope>
    <source>
        <strain evidence="1 2">120-4 pot B 10/14</strain>
    </source>
</reference>
<dbReference type="EMBL" id="CAJVQB010045501">
    <property type="protein sequence ID" value="CAG8832521.1"/>
    <property type="molecule type" value="Genomic_DNA"/>
</dbReference>
<name>A0ABN7WI84_GIGMA</name>